<keyword evidence="6" id="KW-0539">Nucleus</keyword>
<dbReference type="Pfam" id="PF20231">
    <property type="entry name" value="DUF6589"/>
    <property type="match status" value="1"/>
</dbReference>
<evidence type="ECO:0000313" key="8">
    <source>
        <dbReference type="Proteomes" id="UP000695022"/>
    </source>
</evidence>
<sequence length="577" mass="65284">MLLMANSYAVLHRVSFRDYDEEGTVAASTIPLQCFVPSREDYTHLRETMETLVCQTLLLYFSTSVNDDSGCNPHIPHRYSAEMRTKSRLVNMGVIPEDPTTMAGVIRVTDVLLQYVPRLMNGRLYTIPCHADALTVERILDAKRARAAGHTKMERLQGVEPVPQEFHKRGVLLQDTMNLLFDACSAIDRGTLSNIKNVFNHRNLNKHVMGNFNDVDDFLHFVTDAMICTLALQICSMESLDDTLTMNVTQLAKSIVAHVWLQLPMADVAEVIDAEVDTSGQVDDEYTSIDYPFCVCMEDIGTEMIACDNSECDSGSWFHLGCVNLSESTFPQGTWFCCDNCKLSRPNISHLTGSRKDHVSEYSRSVLWRGLLDRAGRSAVREGDGAAMLRMWRVAMPDFWNNKHYKYLIIGHRLLTGVAGWLPPRIAHDITWNRTANLNGGAGNNVPLDRVCEFLDDDFQVTLKHCGGSYTDAQIQRCGRIVGPLGKALDERFSETVGKVENRVKFCDLKKDWRADVAKFVHFYKSDQLFADKPGRRHRAFPAFQHSLKIKNPELLKARLSSYSNKLDRQRAVMIQD</sequence>
<keyword evidence="4" id="KW-0863">Zinc-finger</keyword>
<protein>
    <submittedName>
        <fullName evidence="9">Uncharacterized protein LOC106814268</fullName>
    </submittedName>
</protein>
<evidence type="ECO:0000313" key="9">
    <source>
        <dbReference type="RefSeq" id="XP_014674051.1"/>
    </source>
</evidence>
<name>A0ABM1EPD0_PRICU</name>
<keyword evidence="3" id="KW-0479">Metal-binding</keyword>
<evidence type="ECO:0000256" key="3">
    <source>
        <dbReference type="ARBA" id="ARBA00022723"/>
    </source>
</evidence>
<dbReference type="InterPro" id="IPR013083">
    <property type="entry name" value="Znf_RING/FYVE/PHD"/>
</dbReference>
<dbReference type="RefSeq" id="XP_014674051.1">
    <property type="nucleotide sequence ID" value="XM_014818565.1"/>
</dbReference>
<dbReference type="InterPro" id="IPR028651">
    <property type="entry name" value="ING_fam"/>
</dbReference>
<dbReference type="PANTHER" id="PTHR10333">
    <property type="entry name" value="INHIBITOR OF GROWTH PROTEIN"/>
    <property type="match status" value="1"/>
</dbReference>
<comment type="subcellular location">
    <subcellularLocation>
        <location evidence="1">Nucleus</location>
    </subcellularLocation>
</comment>
<gene>
    <name evidence="9" type="primary">LOC106814268</name>
</gene>
<reference evidence="9" key="1">
    <citation type="submission" date="2025-08" db="UniProtKB">
        <authorList>
            <consortium name="RefSeq"/>
        </authorList>
    </citation>
    <scope>IDENTIFICATION</scope>
</reference>
<evidence type="ECO:0000259" key="7">
    <source>
        <dbReference type="SMART" id="SM00249"/>
    </source>
</evidence>
<evidence type="ECO:0000256" key="4">
    <source>
        <dbReference type="ARBA" id="ARBA00022771"/>
    </source>
</evidence>
<evidence type="ECO:0000256" key="6">
    <source>
        <dbReference type="ARBA" id="ARBA00023242"/>
    </source>
</evidence>
<accession>A0ABM1EPD0</accession>
<organism evidence="8 9">
    <name type="scientific">Priapulus caudatus</name>
    <name type="common">Priapulid worm</name>
    <dbReference type="NCBI Taxonomy" id="37621"/>
    <lineage>
        <taxon>Eukaryota</taxon>
        <taxon>Metazoa</taxon>
        <taxon>Ecdysozoa</taxon>
        <taxon>Scalidophora</taxon>
        <taxon>Priapulida</taxon>
        <taxon>Priapulimorpha</taxon>
        <taxon>Priapulimorphida</taxon>
        <taxon>Priapulidae</taxon>
        <taxon>Priapulus</taxon>
    </lineage>
</organism>
<feature type="domain" description="Zinc finger PHD-type" evidence="7">
    <location>
        <begin position="293"/>
        <end position="342"/>
    </location>
</feature>
<dbReference type="SUPFAM" id="SSF57903">
    <property type="entry name" value="FYVE/PHD zinc finger"/>
    <property type="match status" value="1"/>
</dbReference>
<evidence type="ECO:0000256" key="5">
    <source>
        <dbReference type="ARBA" id="ARBA00022833"/>
    </source>
</evidence>
<dbReference type="InterPro" id="IPR001965">
    <property type="entry name" value="Znf_PHD"/>
</dbReference>
<dbReference type="InterPro" id="IPR011011">
    <property type="entry name" value="Znf_FYVE_PHD"/>
</dbReference>
<dbReference type="GeneID" id="106814268"/>
<keyword evidence="8" id="KW-1185">Reference proteome</keyword>
<dbReference type="Gene3D" id="3.30.40.10">
    <property type="entry name" value="Zinc/RING finger domain, C3HC4 (zinc finger)"/>
    <property type="match status" value="1"/>
</dbReference>
<keyword evidence="5" id="KW-0862">Zinc</keyword>
<dbReference type="Proteomes" id="UP000695022">
    <property type="component" value="Unplaced"/>
</dbReference>
<dbReference type="SMART" id="SM00249">
    <property type="entry name" value="PHD"/>
    <property type="match status" value="1"/>
</dbReference>
<comment type="similarity">
    <text evidence="2">Belongs to the ING family.</text>
</comment>
<evidence type="ECO:0000256" key="1">
    <source>
        <dbReference type="ARBA" id="ARBA00004123"/>
    </source>
</evidence>
<dbReference type="InterPro" id="IPR046496">
    <property type="entry name" value="DUF6589"/>
</dbReference>
<proteinExistence type="inferred from homology"/>
<evidence type="ECO:0000256" key="2">
    <source>
        <dbReference type="ARBA" id="ARBA00010210"/>
    </source>
</evidence>